<evidence type="ECO:0000256" key="5">
    <source>
        <dbReference type="ARBA" id="ARBA00023136"/>
    </source>
</evidence>
<dbReference type="PANTHER" id="PTHR30178:SF3">
    <property type="entry name" value="SUCCINATE-ACETATE_PROTON SYMPORTER SATP"/>
    <property type="match status" value="1"/>
</dbReference>
<evidence type="ECO:0000256" key="6">
    <source>
        <dbReference type="SAM" id="Phobius"/>
    </source>
</evidence>
<evidence type="ECO:0000256" key="1">
    <source>
        <dbReference type="ARBA" id="ARBA00004141"/>
    </source>
</evidence>
<protein>
    <recommendedName>
        <fullName evidence="8">GPR1/FUN34/yaaH family protein</fullName>
    </recommendedName>
</protein>
<evidence type="ECO:0000256" key="4">
    <source>
        <dbReference type="ARBA" id="ARBA00022989"/>
    </source>
</evidence>
<feature type="transmembrane region" description="Helical" evidence="6">
    <location>
        <begin position="51"/>
        <end position="69"/>
    </location>
</feature>
<reference evidence="7" key="1">
    <citation type="submission" date="2016-04" db="EMBL/GenBank/DDBJ databases">
        <authorList>
            <person name="Evans L.H."/>
            <person name="Alamgir A."/>
            <person name="Owens N."/>
            <person name="Weber N.D."/>
            <person name="Virtaneva K."/>
            <person name="Barbian K."/>
            <person name="Babar A."/>
            <person name="Rosenke K."/>
        </authorList>
    </citation>
    <scope>NUCLEOTIDE SEQUENCE</scope>
    <source>
        <strain evidence="7">86</strain>
    </source>
</reference>
<feature type="transmembrane region" description="Helical" evidence="6">
    <location>
        <begin position="135"/>
        <end position="153"/>
    </location>
</feature>
<dbReference type="EMBL" id="FLUO01000001">
    <property type="protein sequence ID" value="SBW07679.1"/>
    <property type="molecule type" value="Genomic_DNA"/>
</dbReference>
<feature type="transmembrane region" description="Helical" evidence="6">
    <location>
        <begin position="20"/>
        <end position="39"/>
    </location>
</feature>
<dbReference type="PROSITE" id="PS01114">
    <property type="entry name" value="GPR1_FUN34_YAAH"/>
    <property type="match status" value="1"/>
</dbReference>
<dbReference type="NCBIfam" id="NF038013">
    <property type="entry name" value="AceTr_1"/>
    <property type="match status" value="1"/>
</dbReference>
<comment type="subcellular location">
    <subcellularLocation>
        <location evidence="1">Membrane</location>
        <topology evidence="1">Multi-pass membrane protein</topology>
    </subcellularLocation>
</comment>
<proteinExistence type="inferred from homology"/>
<sequence length="217" mass="22808">MSAPAIDPSAPKTVIADTTANPAPLGLCAFALTTFLLNAHNAGFFALDSMILGMGLFYGGLAQLFVGWMEWKKGATFGTLAFTSYGCFWIALCTLIMLPKMIGVTPASPVSMAFFLGIWGAMSAVLFYCTFRLNTALQVTFGLLVGLFALLILGNATHGSEISHLFHTLAGWEGMLTAIAAGYTGLAQVVNELHGKTVWPINKAAAPAPQAGLQKAA</sequence>
<accession>A0A212K7G3</accession>
<dbReference type="Pfam" id="PF01184">
    <property type="entry name" value="Gpr1_Fun34_YaaH"/>
    <property type="match status" value="1"/>
</dbReference>
<evidence type="ECO:0000313" key="7">
    <source>
        <dbReference type="EMBL" id="SBW07679.1"/>
    </source>
</evidence>
<name>A0A212K7G3_9PROT</name>
<keyword evidence="5 6" id="KW-0472">Membrane</keyword>
<keyword evidence="3 6" id="KW-0812">Transmembrane</keyword>
<organism evidence="7">
    <name type="scientific">uncultured Alphaproteobacteria bacterium</name>
    <dbReference type="NCBI Taxonomy" id="91750"/>
    <lineage>
        <taxon>Bacteria</taxon>
        <taxon>Pseudomonadati</taxon>
        <taxon>Pseudomonadota</taxon>
        <taxon>Alphaproteobacteria</taxon>
        <taxon>environmental samples</taxon>
    </lineage>
</organism>
<gene>
    <name evidence="7" type="ORF">KL86APRO_12272</name>
</gene>
<keyword evidence="4 6" id="KW-1133">Transmembrane helix</keyword>
<dbReference type="GO" id="GO:0015360">
    <property type="term" value="F:acetate:proton symporter activity"/>
    <property type="evidence" value="ECO:0007669"/>
    <property type="project" value="TreeGrafter"/>
</dbReference>
<dbReference type="InterPro" id="IPR047622">
    <property type="entry name" value="GPR1_FUN34_YAAH"/>
</dbReference>
<feature type="transmembrane region" description="Helical" evidence="6">
    <location>
        <begin position="75"/>
        <end position="98"/>
    </location>
</feature>
<dbReference type="InterPro" id="IPR000791">
    <property type="entry name" value="Gpr1/Fun34/SatP-like"/>
</dbReference>
<dbReference type="PANTHER" id="PTHR30178">
    <property type="entry name" value="INNER MEMBRANE PROTEIN YAAH"/>
    <property type="match status" value="1"/>
</dbReference>
<evidence type="ECO:0008006" key="8">
    <source>
        <dbReference type="Google" id="ProtNLM"/>
    </source>
</evidence>
<dbReference type="InterPro" id="IPR047623">
    <property type="entry name" value="SatP"/>
</dbReference>
<dbReference type="GO" id="GO:0005886">
    <property type="term" value="C:plasma membrane"/>
    <property type="evidence" value="ECO:0007669"/>
    <property type="project" value="TreeGrafter"/>
</dbReference>
<dbReference type="AlphaFoldDB" id="A0A212K7G3"/>
<feature type="transmembrane region" description="Helical" evidence="6">
    <location>
        <begin position="110"/>
        <end position="129"/>
    </location>
</feature>
<evidence type="ECO:0000256" key="2">
    <source>
        <dbReference type="ARBA" id="ARBA00005587"/>
    </source>
</evidence>
<dbReference type="GO" id="GO:0071422">
    <property type="term" value="P:succinate transmembrane transport"/>
    <property type="evidence" value="ECO:0007669"/>
    <property type="project" value="TreeGrafter"/>
</dbReference>
<evidence type="ECO:0000256" key="3">
    <source>
        <dbReference type="ARBA" id="ARBA00022692"/>
    </source>
</evidence>
<comment type="similarity">
    <text evidence="2">Belongs to the acetate uptake transporter (AceTr) (TC 2.A.96) family.</text>
</comment>